<feature type="region of interest" description="Disordered" evidence="1">
    <location>
        <begin position="1"/>
        <end position="181"/>
    </location>
</feature>
<feature type="compositionally biased region" description="Basic residues" evidence="1">
    <location>
        <begin position="418"/>
        <end position="430"/>
    </location>
</feature>
<dbReference type="GeneID" id="39587358"/>
<keyword evidence="3" id="KW-1185">Reference proteome</keyword>
<gene>
    <name evidence="2" type="ORF">EHS24_002815</name>
</gene>
<feature type="compositionally biased region" description="Low complexity" evidence="1">
    <location>
        <begin position="54"/>
        <end position="64"/>
    </location>
</feature>
<feature type="compositionally biased region" description="Low complexity" evidence="1">
    <location>
        <begin position="1"/>
        <end position="21"/>
    </location>
</feature>
<evidence type="ECO:0000313" key="2">
    <source>
        <dbReference type="EMBL" id="RSH77756.1"/>
    </source>
</evidence>
<dbReference type="Proteomes" id="UP000279236">
    <property type="component" value="Unassembled WGS sequence"/>
</dbReference>
<comment type="caution">
    <text evidence="2">The sequence shown here is derived from an EMBL/GenBank/DDBJ whole genome shotgun (WGS) entry which is preliminary data.</text>
</comment>
<dbReference type="InterPro" id="IPR053030">
    <property type="entry name" value="Ribosomal_biogenesis_FAF1-like"/>
</dbReference>
<dbReference type="EMBL" id="RSCE01000014">
    <property type="protein sequence ID" value="RSH77756.1"/>
    <property type="molecule type" value="Genomic_DNA"/>
</dbReference>
<feature type="region of interest" description="Disordered" evidence="1">
    <location>
        <begin position="350"/>
        <end position="430"/>
    </location>
</feature>
<dbReference type="GO" id="GO:0005730">
    <property type="term" value="C:nucleolus"/>
    <property type="evidence" value="ECO:0007669"/>
    <property type="project" value="TreeGrafter"/>
</dbReference>
<dbReference type="PANTHER" id="PTHR28096:SF1">
    <property type="entry name" value="PROTEIN FAF1"/>
    <property type="match status" value="1"/>
</dbReference>
<dbReference type="STRING" id="105984.A0A427XG15"/>
<organism evidence="2 3">
    <name type="scientific">Apiotrichum porosum</name>
    <dbReference type="NCBI Taxonomy" id="105984"/>
    <lineage>
        <taxon>Eukaryota</taxon>
        <taxon>Fungi</taxon>
        <taxon>Dikarya</taxon>
        <taxon>Basidiomycota</taxon>
        <taxon>Agaricomycotina</taxon>
        <taxon>Tremellomycetes</taxon>
        <taxon>Trichosporonales</taxon>
        <taxon>Trichosporonaceae</taxon>
        <taxon>Apiotrichum</taxon>
    </lineage>
</organism>
<feature type="compositionally biased region" description="Acidic residues" evidence="1">
    <location>
        <begin position="117"/>
        <end position="135"/>
    </location>
</feature>
<proteinExistence type="predicted"/>
<feature type="compositionally biased region" description="Polar residues" evidence="1">
    <location>
        <begin position="396"/>
        <end position="409"/>
    </location>
</feature>
<dbReference type="GO" id="GO:0000462">
    <property type="term" value="P:maturation of SSU-rRNA from tricistronic rRNA transcript (SSU-rRNA, 5.8S rRNA, LSU-rRNA)"/>
    <property type="evidence" value="ECO:0007669"/>
    <property type="project" value="TreeGrafter"/>
</dbReference>
<feature type="compositionally biased region" description="Basic and acidic residues" evidence="1">
    <location>
        <begin position="360"/>
        <end position="373"/>
    </location>
</feature>
<evidence type="ECO:0000256" key="1">
    <source>
        <dbReference type="SAM" id="MobiDB-lite"/>
    </source>
</evidence>
<sequence length="430" mass="44319">MAPAPAKKARTAATPASTKKPSQATKAGKVNVKASVKANGKGAVSVASKRKRAASVSSIDSSESSGDEDDDEDAEGGVDGQAAMLAALEAHGRAMFGGLLGTQPESSKQAAARAERGEDESDDDDADDDSEDSDDEGFHTDDGWGADGAFVTDSEDEFASSSKPKATKATTAAKAKPAAPSVPEVVFAETPKPSTSFVSKADKRAFLQGNSAKMMGIKKEVVAVTRREMRALGGSSAKEDEAEDESNLRLDKTLHDMLLTTLLPGAAADAAARPVEKRNALSGRLLELASYSLPGEGTNIVKGNSLSSHPAAVRTGLIHAQQRRAEKARAEAEAAGSWVKGVGGLGDLGKRGAGVRPSGQKKEERAFGVETGRKKGMSGKKSERAKGLGMGVGKFSNGTLTISENQIARVNNIGKGGGGKKKKGKGGSKW</sequence>
<dbReference type="PANTHER" id="PTHR28096">
    <property type="entry name" value="PROTEIN FAF1"/>
    <property type="match status" value="1"/>
</dbReference>
<name>A0A427XG15_9TREE</name>
<accession>A0A427XG15</accession>
<evidence type="ECO:0000313" key="3">
    <source>
        <dbReference type="Proteomes" id="UP000279236"/>
    </source>
</evidence>
<feature type="compositionally biased region" description="Acidic residues" evidence="1">
    <location>
        <begin position="65"/>
        <end position="76"/>
    </location>
</feature>
<dbReference type="RefSeq" id="XP_028472903.1">
    <property type="nucleotide sequence ID" value="XM_028618536.1"/>
</dbReference>
<dbReference type="OrthoDB" id="5556956at2759"/>
<dbReference type="AlphaFoldDB" id="A0A427XG15"/>
<protein>
    <submittedName>
        <fullName evidence="2">Uncharacterized protein</fullName>
    </submittedName>
</protein>
<feature type="compositionally biased region" description="Low complexity" evidence="1">
    <location>
        <begin position="159"/>
        <end position="181"/>
    </location>
</feature>
<reference evidence="2 3" key="1">
    <citation type="submission" date="2018-11" db="EMBL/GenBank/DDBJ databases">
        <title>Genome sequence of Apiotrichum porosum DSM 27194.</title>
        <authorList>
            <person name="Aliyu H."/>
            <person name="Gorte O."/>
            <person name="Ochsenreither K."/>
        </authorList>
    </citation>
    <scope>NUCLEOTIDE SEQUENCE [LARGE SCALE GENOMIC DNA]</scope>
    <source>
        <strain evidence="2 3">DSM 27194</strain>
    </source>
</reference>